<dbReference type="EMBL" id="JAVDXV010000001">
    <property type="protein sequence ID" value="MDR7331071.1"/>
    <property type="molecule type" value="Genomic_DNA"/>
</dbReference>
<sequence length="214" mass="22389">MNTHLHRPPQRGLVLVLALIVLAALSLAAVGLMRGVFASNRVAGNLAYQQSAVQAAEVGVERAVAWLEQQARATVPAPGGAASAAPIPSEVLYRHAVKGAGSAAYHYSATRAEPGVGQSWENFWQTLVAGNRVNDLGTDATGNNVAFAIHRLCSAEGRPDGANCEASPDELTCDGCSKGADPKLEIATSVYYRITVRVQGPRNATSFIQAVVSI</sequence>
<proteinExistence type="predicted"/>
<evidence type="ECO:0000313" key="2">
    <source>
        <dbReference type="EMBL" id="MDR7331071.1"/>
    </source>
</evidence>
<reference evidence="2 3" key="1">
    <citation type="submission" date="2023-07" db="EMBL/GenBank/DDBJ databases">
        <title>Sorghum-associated microbial communities from plants grown in Nebraska, USA.</title>
        <authorList>
            <person name="Schachtman D."/>
        </authorList>
    </citation>
    <scope>NUCLEOTIDE SEQUENCE [LARGE SCALE GENOMIC DNA]</scope>
    <source>
        <strain evidence="2 3">BE316</strain>
    </source>
</reference>
<accession>A0ABU2A1J9</accession>
<name>A0ABU2A1J9_9BURK</name>
<keyword evidence="3" id="KW-1185">Reference proteome</keyword>
<organism evidence="2 3">
    <name type="scientific">Roseateles asaccharophilus</name>
    <dbReference type="NCBI Taxonomy" id="582607"/>
    <lineage>
        <taxon>Bacteria</taxon>
        <taxon>Pseudomonadati</taxon>
        <taxon>Pseudomonadota</taxon>
        <taxon>Betaproteobacteria</taxon>
        <taxon>Burkholderiales</taxon>
        <taxon>Sphaerotilaceae</taxon>
        <taxon>Roseateles</taxon>
    </lineage>
</organism>
<dbReference type="Pfam" id="PF14341">
    <property type="entry name" value="PilX_N"/>
    <property type="match status" value="1"/>
</dbReference>
<dbReference type="InterPro" id="IPR025746">
    <property type="entry name" value="PilX_N_dom"/>
</dbReference>
<gene>
    <name evidence="2" type="ORF">J2X21_000183</name>
</gene>
<evidence type="ECO:0000259" key="1">
    <source>
        <dbReference type="Pfam" id="PF14341"/>
    </source>
</evidence>
<evidence type="ECO:0000313" key="3">
    <source>
        <dbReference type="Proteomes" id="UP001180825"/>
    </source>
</evidence>
<protein>
    <submittedName>
        <fullName evidence="2">Tfp pilus assembly protein PilX</fullName>
    </submittedName>
</protein>
<dbReference type="Proteomes" id="UP001180825">
    <property type="component" value="Unassembled WGS sequence"/>
</dbReference>
<dbReference type="RefSeq" id="WP_310323737.1">
    <property type="nucleotide sequence ID" value="NZ_JAVDXV010000001.1"/>
</dbReference>
<feature type="domain" description="Type 4 fimbrial biogenesis protein PilX N-terminal" evidence="1">
    <location>
        <begin position="11"/>
        <end position="61"/>
    </location>
</feature>
<comment type="caution">
    <text evidence="2">The sequence shown here is derived from an EMBL/GenBank/DDBJ whole genome shotgun (WGS) entry which is preliminary data.</text>
</comment>